<evidence type="ECO:0000256" key="2">
    <source>
        <dbReference type="SAM" id="MobiDB-lite"/>
    </source>
</evidence>
<name>A0ABD0LYR1_9CAEN</name>
<keyword evidence="5" id="KW-1185">Reference proteome</keyword>
<dbReference type="AlphaFoldDB" id="A0ABD0LYR1"/>
<evidence type="ECO:0000313" key="5">
    <source>
        <dbReference type="Proteomes" id="UP001519460"/>
    </source>
</evidence>
<feature type="compositionally biased region" description="Basic residues" evidence="2">
    <location>
        <begin position="188"/>
        <end position="201"/>
    </location>
</feature>
<accession>A0ABD0LYR1</accession>
<protein>
    <recommendedName>
        <fullName evidence="3">Myb/SANT-like DNA-binding domain-containing protein</fullName>
    </recommendedName>
</protein>
<comment type="caution">
    <text evidence="4">The sequence shown here is derived from an EMBL/GenBank/DDBJ whole genome shotgun (WGS) entry which is preliminary data.</text>
</comment>
<dbReference type="EMBL" id="JACVVK020000013">
    <property type="protein sequence ID" value="KAK7504859.1"/>
    <property type="molecule type" value="Genomic_DNA"/>
</dbReference>
<proteinExistence type="predicted"/>
<feature type="compositionally biased region" description="Polar residues" evidence="2">
    <location>
        <begin position="208"/>
        <end position="217"/>
    </location>
</feature>
<organism evidence="4 5">
    <name type="scientific">Batillaria attramentaria</name>
    <dbReference type="NCBI Taxonomy" id="370345"/>
    <lineage>
        <taxon>Eukaryota</taxon>
        <taxon>Metazoa</taxon>
        <taxon>Spiralia</taxon>
        <taxon>Lophotrochozoa</taxon>
        <taxon>Mollusca</taxon>
        <taxon>Gastropoda</taxon>
        <taxon>Caenogastropoda</taxon>
        <taxon>Sorbeoconcha</taxon>
        <taxon>Cerithioidea</taxon>
        <taxon>Batillariidae</taxon>
        <taxon>Batillaria</taxon>
    </lineage>
</organism>
<feature type="region of interest" description="Disordered" evidence="2">
    <location>
        <begin position="175"/>
        <end position="221"/>
    </location>
</feature>
<reference evidence="4 5" key="1">
    <citation type="journal article" date="2023" name="Sci. Data">
        <title>Genome assembly of the Korean intertidal mud-creeper Batillaria attramentaria.</title>
        <authorList>
            <person name="Patra A.K."/>
            <person name="Ho P.T."/>
            <person name="Jun S."/>
            <person name="Lee S.J."/>
            <person name="Kim Y."/>
            <person name="Won Y.J."/>
        </authorList>
    </citation>
    <scope>NUCLEOTIDE SEQUENCE [LARGE SCALE GENOMIC DNA]</scope>
    <source>
        <strain evidence="4">Wonlab-2016</strain>
    </source>
</reference>
<dbReference type="InterPro" id="IPR028002">
    <property type="entry name" value="Myb_DNA-bind_5"/>
</dbReference>
<feature type="domain" description="Myb/SANT-like DNA-binding" evidence="3">
    <location>
        <begin position="9"/>
        <end position="79"/>
    </location>
</feature>
<keyword evidence="1" id="KW-0175">Coiled coil</keyword>
<feature type="compositionally biased region" description="Polar residues" evidence="2">
    <location>
        <begin position="175"/>
        <end position="187"/>
    </location>
</feature>
<evidence type="ECO:0000259" key="3">
    <source>
        <dbReference type="Pfam" id="PF13873"/>
    </source>
</evidence>
<dbReference type="PANTHER" id="PTHR23098">
    <property type="entry name" value="AGAP001331-PA-RELATED"/>
    <property type="match status" value="1"/>
</dbReference>
<dbReference type="Pfam" id="PF13873">
    <property type="entry name" value="Myb_DNA-bind_5"/>
    <property type="match status" value="1"/>
</dbReference>
<evidence type="ECO:0000313" key="4">
    <source>
        <dbReference type="EMBL" id="KAK7504859.1"/>
    </source>
</evidence>
<dbReference type="PANTHER" id="PTHR23098:SF23">
    <property type="entry name" value="MYB-RELATED TRANSCRIPTION FACTOR, PARTNER OF PROFILIN-LIKE ISOFORM X2-RELATED"/>
    <property type="match status" value="1"/>
</dbReference>
<sequence length="290" mass="31614">MEPQAKRPKKPNFSDKETEVMMEEISVEAAVLMSALGTAVTNQKKQQIWANITEKVNAVGGNARTVEQVKKRWKDLKMSVLKWKQEASATGGGPAPPPQPYEDLVMGVLGANTNITSGIAGTTECDTWTAASELSVSRNTFDLAPQALGTAESGPAASPQPSTSMGIAMMERPVSTSPCLETPQSSRKGGHAKNARGKLPRARASTAGPVTTASSPRSGVAENEDTWEKYLRSQILKNEMKIVLMKEALEELKQRSEMFPLQKRVLELKIKILEQKVSENERKQSFSESE</sequence>
<evidence type="ECO:0000256" key="1">
    <source>
        <dbReference type="SAM" id="Coils"/>
    </source>
</evidence>
<gene>
    <name evidence="4" type="ORF">BaRGS_00003887</name>
</gene>
<feature type="coiled-coil region" evidence="1">
    <location>
        <begin position="235"/>
        <end position="283"/>
    </location>
</feature>
<dbReference type="Proteomes" id="UP001519460">
    <property type="component" value="Unassembled WGS sequence"/>
</dbReference>